<accession>A0A2N0P347</accession>
<name>A0A2N0P347_9GLOM</name>
<dbReference type="InterPro" id="IPR046700">
    <property type="entry name" value="DUF6570"/>
</dbReference>
<evidence type="ECO:0000259" key="1">
    <source>
        <dbReference type="Pfam" id="PF20209"/>
    </source>
</evidence>
<comment type="caution">
    <text evidence="2">The sequence shown here is derived from an EMBL/GenBank/DDBJ whole genome shotgun (WGS) entry which is preliminary data.</text>
</comment>
<dbReference type="Proteomes" id="UP000232722">
    <property type="component" value="Unassembled WGS sequence"/>
</dbReference>
<reference evidence="2 3" key="2">
    <citation type="submission" date="2017-09" db="EMBL/GenBank/DDBJ databases">
        <title>Extensive intraspecific genome diversity in a model arbuscular mycorrhizal fungus.</title>
        <authorList>
            <person name="Chen E.C."/>
            <person name="Morin E."/>
            <person name="Beaudet D."/>
            <person name="Noel J."/>
            <person name="Ndikumana S."/>
            <person name="Charron P."/>
            <person name="St-Onge C."/>
            <person name="Giorgi J."/>
            <person name="Grigoriev I.V."/>
            <person name="Roux C."/>
            <person name="Martin F.M."/>
            <person name="Corradi N."/>
        </authorList>
    </citation>
    <scope>NUCLEOTIDE SEQUENCE [LARGE SCALE GENOMIC DNA]</scope>
    <source>
        <strain evidence="2 3">A5</strain>
    </source>
</reference>
<dbReference type="AlphaFoldDB" id="A0A2N0P347"/>
<protein>
    <recommendedName>
        <fullName evidence="1">DUF6570 domain-containing protein</fullName>
    </recommendedName>
</protein>
<organism evidence="2 3">
    <name type="scientific">Rhizophagus irregularis</name>
    <dbReference type="NCBI Taxonomy" id="588596"/>
    <lineage>
        <taxon>Eukaryota</taxon>
        <taxon>Fungi</taxon>
        <taxon>Fungi incertae sedis</taxon>
        <taxon>Mucoromycota</taxon>
        <taxon>Glomeromycotina</taxon>
        <taxon>Glomeromycetes</taxon>
        <taxon>Glomerales</taxon>
        <taxon>Glomeraceae</taxon>
        <taxon>Rhizophagus</taxon>
    </lineage>
</organism>
<evidence type="ECO:0000313" key="2">
    <source>
        <dbReference type="EMBL" id="PKC01246.1"/>
    </source>
</evidence>
<reference evidence="2 3" key="1">
    <citation type="submission" date="2016-04" db="EMBL/GenBank/DDBJ databases">
        <title>Genome analyses suggest a sexual origin of heterokaryosis in a supposedly ancient asexual fungus.</title>
        <authorList>
            <person name="Ropars J."/>
            <person name="Sedzielewska K."/>
            <person name="Noel J."/>
            <person name="Charron P."/>
            <person name="Farinelli L."/>
            <person name="Marton T."/>
            <person name="Kruger M."/>
            <person name="Pelin A."/>
            <person name="Brachmann A."/>
            <person name="Corradi N."/>
        </authorList>
    </citation>
    <scope>NUCLEOTIDE SEQUENCE [LARGE SCALE GENOMIC DNA]</scope>
    <source>
        <strain evidence="2 3">A5</strain>
    </source>
</reference>
<dbReference type="EMBL" id="LLXJ01001661">
    <property type="protein sequence ID" value="PKC01246.1"/>
    <property type="molecule type" value="Genomic_DNA"/>
</dbReference>
<sequence length="110" mass="12747">MDPGEVPDELRELTEVEEMLVAQVFLMMSVYRLHGMLRHLSLLDVLVIHHKSASNMEAFSDFKVCHINEDVDYDENENDVITRTFVPLPPSANQKDTEYKMKIIQECGHK</sequence>
<dbReference type="Pfam" id="PF20209">
    <property type="entry name" value="DUF6570"/>
    <property type="match status" value="1"/>
</dbReference>
<proteinExistence type="predicted"/>
<feature type="domain" description="DUF6570" evidence="1">
    <location>
        <begin position="1"/>
        <end position="36"/>
    </location>
</feature>
<evidence type="ECO:0000313" key="3">
    <source>
        <dbReference type="Proteomes" id="UP000232722"/>
    </source>
</evidence>
<gene>
    <name evidence="2" type="ORF">RhiirA5_427029</name>
</gene>